<dbReference type="OrthoDB" id="445357at2759"/>
<gene>
    <name evidence="2" type="ORF">BS47DRAFT_1323613</name>
</gene>
<dbReference type="EMBL" id="MU128911">
    <property type="protein sequence ID" value="KAF9520554.1"/>
    <property type="molecule type" value="Genomic_DNA"/>
</dbReference>
<accession>A0A9P6E236</accession>
<dbReference type="Pfam" id="PF02037">
    <property type="entry name" value="SAP"/>
    <property type="match status" value="1"/>
</dbReference>
<name>A0A9P6E236_9AGAM</name>
<feature type="domain" description="SAP" evidence="1">
    <location>
        <begin position="32"/>
        <end position="66"/>
    </location>
</feature>
<evidence type="ECO:0000259" key="1">
    <source>
        <dbReference type="PROSITE" id="PS50800"/>
    </source>
</evidence>
<dbReference type="PROSITE" id="PS50800">
    <property type="entry name" value="SAP"/>
    <property type="match status" value="1"/>
</dbReference>
<dbReference type="Gene3D" id="1.10.720.30">
    <property type="entry name" value="SAP domain"/>
    <property type="match status" value="1"/>
</dbReference>
<organism evidence="2 3">
    <name type="scientific">Hydnum rufescens UP504</name>
    <dbReference type="NCBI Taxonomy" id="1448309"/>
    <lineage>
        <taxon>Eukaryota</taxon>
        <taxon>Fungi</taxon>
        <taxon>Dikarya</taxon>
        <taxon>Basidiomycota</taxon>
        <taxon>Agaricomycotina</taxon>
        <taxon>Agaricomycetes</taxon>
        <taxon>Cantharellales</taxon>
        <taxon>Hydnaceae</taxon>
        <taxon>Hydnum</taxon>
    </lineage>
</organism>
<reference evidence="2" key="1">
    <citation type="journal article" date="2020" name="Nat. Commun.">
        <title>Large-scale genome sequencing of mycorrhizal fungi provides insights into the early evolution of symbiotic traits.</title>
        <authorList>
            <person name="Miyauchi S."/>
            <person name="Kiss E."/>
            <person name="Kuo A."/>
            <person name="Drula E."/>
            <person name="Kohler A."/>
            <person name="Sanchez-Garcia M."/>
            <person name="Morin E."/>
            <person name="Andreopoulos B."/>
            <person name="Barry K.W."/>
            <person name="Bonito G."/>
            <person name="Buee M."/>
            <person name="Carver A."/>
            <person name="Chen C."/>
            <person name="Cichocki N."/>
            <person name="Clum A."/>
            <person name="Culley D."/>
            <person name="Crous P.W."/>
            <person name="Fauchery L."/>
            <person name="Girlanda M."/>
            <person name="Hayes R.D."/>
            <person name="Keri Z."/>
            <person name="LaButti K."/>
            <person name="Lipzen A."/>
            <person name="Lombard V."/>
            <person name="Magnuson J."/>
            <person name="Maillard F."/>
            <person name="Murat C."/>
            <person name="Nolan M."/>
            <person name="Ohm R.A."/>
            <person name="Pangilinan J."/>
            <person name="Pereira M.F."/>
            <person name="Perotto S."/>
            <person name="Peter M."/>
            <person name="Pfister S."/>
            <person name="Riley R."/>
            <person name="Sitrit Y."/>
            <person name="Stielow J.B."/>
            <person name="Szollosi G."/>
            <person name="Zifcakova L."/>
            <person name="Stursova M."/>
            <person name="Spatafora J.W."/>
            <person name="Tedersoo L."/>
            <person name="Vaario L.M."/>
            <person name="Yamada A."/>
            <person name="Yan M."/>
            <person name="Wang P."/>
            <person name="Xu J."/>
            <person name="Bruns T."/>
            <person name="Baldrian P."/>
            <person name="Vilgalys R."/>
            <person name="Dunand C."/>
            <person name="Henrissat B."/>
            <person name="Grigoriev I.V."/>
            <person name="Hibbett D."/>
            <person name="Nagy L.G."/>
            <person name="Martin F.M."/>
        </authorList>
    </citation>
    <scope>NUCLEOTIDE SEQUENCE</scope>
    <source>
        <strain evidence="2">UP504</strain>
    </source>
</reference>
<evidence type="ECO:0000313" key="2">
    <source>
        <dbReference type="EMBL" id="KAF9520554.1"/>
    </source>
</evidence>
<protein>
    <recommendedName>
        <fullName evidence="1">SAP domain-containing protein</fullName>
    </recommendedName>
</protein>
<evidence type="ECO:0000313" key="3">
    <source>
        <dbReference type="Proteomes" id="UP000886523"/>
    </source>
</evidence>
<dbReference type="Proteomes" id="UP000886523">
    <property type="component" value="Unassembled WGS sequence"/>
</dbReference>
<keyword evidence="3" id="KW-1185">Reference proteome</keyword>
<dbReference type="AlphaFoldDB" id="A0A9P6E236"/>
<proteinExistence type="predicted"/>
<comment type="caution">
    <text evidence="2">The sequence shown here is derived from an EMBL/GenBank/DDBJ whole genome shotgun (WGS) entry which is preliminary data.</text>
</comment>
<dbReference type="InterPro" id="IPR036361">
    <property type="entry name" value="SAP_dom_sf"/>
</dbReference>
<dbReference type="InterPro" id="IPR003034">
    <property type="entry name" value="SAP_dom"/>
</dbReference>
<sequence length="260" mass="28727">MFFQYLSKAATRSAASTRSLASTLLLSTEKEWLAKSANELRREAKFRGLSQRGTKTDLARRIVQAIQQANVEATAQRPAPAQRTFSSGAVNNLEQVAPHDKFVPRQRYFLNIKIPEAREEVDPGATIPFLPDYYNSEQIQSEPSEADNKRPRVLTVASASTHVDGGPSHSLFETADAHTFEVDESQPNAQPLKPQGLVKGLLEDLELPMLAFPAPTSKRVDALEKSLESRHSELNDEEKRGLYVLSGIVAGGWILGKLFS</sequence>